<feature type="domain" description="Methyltransferase small N-terminal" evidence="8">
    <location>
        <begin position="7"/>
        <end position="162"/>
    </location>
</feature>
<reference evidence="9 10" key="1">
    <citation type="submission" date="2015-11" db="EMBL/GenBank/DDBJ databases">
        <title>Genomic Taxonomy of the Vibrionaceae.</title>
        <authorList>
            <person name="Gomez-Gil B."/>
            <person name="Enciso-Ibarra J."/>
        </authorList>
    </citation>
    <scope>NUCLEOTIDE SEQUENCE [LARGE SCALE GENOMIC DNA]</scope>
    <source>
        <strain evidence="9 10">CAIM 912</strain>
    </source>
</reference>
<dbReference type="PROSITE" id="PS00092">
    <property type="entry name" value="N6_MTASE"/>
    <property type="match status" value="1"/>
</dbReference>
<dbReference type="Gene3D" id="3.40.50.150">
    <property type="entry name" value="Vaccinia Virus protein VP39"/>
    <property type="match status" value="2"/>
</dbReference>
<dbReference type="EMBL" id="LNTY01000062">
    <property type="protein sequence ID" value="KXF79618.1"/>
    <property type="molecule type" value="Genomic_DNA"/>
</dbReference>
<keyword evidence="2 6" id="KW-0698">rRNA processing</keyword>
<dbReference type="Pfam" id="PF08468">
    <property type="entry name" value="MTS_N"/>
    <property type="match status" value="1"/>
</dbReference>
<evidence type="ECO:0000259" key="7">
    <source>
        <dbReference type="Pfam" id="PF05175"/>
    </source>
</evidence>
<evidence type="ECO:0000256" key="5">
    <source>
        <dbReference type="ARBA" id="ARBA00022691"/>
    </source>
</evidence>
<evidence type="ECO:0000256" key="1">
    <source>
        <dbReference type="ARBA" id="ARBA00022490"/>
    </source>
</evidence>
<dbReference type="GO" id="GO:0003676">
    <property type="term" value="F:nucleic acid binding"/>
    <property type="evidence" value="ECO:0007669"/>
    <property type="project" value="InterPro"/>
</dbReference>
<keyword evidence="4 6" id="KW-0808">Transferase</keyword>
<dbReference type="RefSeq" id="WP_067420106.1">
    <property type="nucleotide sequence ID" value="NZ_LNTY01000062.1"/>
</dbReference>
<dbReference type="PANTHER" id="PTHR47816:SF4">
    <property type="entry name" value="RIBOSOMAL RNA SMALL SUBUNIT METHYLTRANSFERASE C"/>
    <property type="match status" value="1"/>
</dbReference>
<evidence type="ECO:0000256" key="6">
    <source>
        <dbReference type="HAMAP-Rule" id="MF_01862"/>
    </source>
</evidence>
<feature type="domain" description="Methyltransferase small" evidence="7">
    <location>
        <begin position="171"/>
        <end position="335"/>
    </location>
</feature>
<proteinExistence type="inferred from homology"/>
<name>A0A135I2F8_9GAMM</name>
<evidence type="ECO:0000313" key="9">
    <source>
        <dbReference type="EMBL" id="KXF79618.1"/>
    </source>
</evidence>
<comment type="subunit">
    <text evidence="6">Monomer.</text>
</comment>
<dbReference type="PANTHER" id="PTHR47816">
    <property type="entry name" value="RIBOSOMAL RNA SMALL SUBUNIT METHYLTRANSFERASE C"/>
    <property type="match status" value="1"/>
</dbReference>
<dbReference type="NCBIfam" id="NF007023">
    <property type="entry name" value="PRK09489.1"/>
    <property type="match status" value="1"/>
</dbReference>
<dbReference type="Proteomes" id="UP000070529">
    <property type="component" value="Unassembled WGS sequence"/>
</dbReference>
<comment type="catalytic activity">
    <reaction evidence="6">
        <text>guanosine(1207) in 16S rRNA + S-adenosyl-L-methionine = N(2)-methylguanosine(1207) in 16S rRNA + S-adenosyl-L-homocysteine + H(+)</text>
        <dbReference type="Rhea" id="RHEA:42736"/>
        <dbReference type="Rhea" id="RHEA-COMP:10213"/>
        <dbReference type="Rhea" id="RHEA-COMP:10214"/>
        <dbReference type="ChEBI" id="CHEBI:15378"/>
        <dbReference type="ChEBI" id="CHEBI:57856"/>
        <dbReference type="ChEBI" id="CHEBI:59789"/>
        <dbReference type="ChEBI" id="CHEBI:74269"/>
        <dbReference type="ChEBI" id="CHEBI:74481"/>
        <dbReference type="EC" id="2.1.1.172"/>
    </reaction>
</comment>
<keyword evidence="3 6" id="KW-0489">Methyltransferase</keyword>
<evidence type="ECO:0000259" key="8">
    <source>
        <dbReference type="Pfam" id="PF08468"/>
    </source>
</evidence>
<dbReference type="InterPro" id="IPR023543">
    <property type="entry name" value="rRNA_ssu_MeTfrase_C"/>
</dbReference>
<dbReference type="EC" id="2.1.1.172" evidence="6"/>
<comment type="caution">
    <text evidence="9">The sequence shown here is derived from an EMBL/GenBank/DDBJ whole genome shotgun (WGS) entry which is preliminary data.</text>
</comment>
<dbReference type="Pfam" id="PF05175">
    <property type="entry name" value="MTS"/>
    <property type="match status" value="1"/>
</dbReference>
<dbReference type="CDD" id="cd02440">
    <property type="entry name" value="AdoMet_MTases"/>
    <property type="match status" value="1"/>
</dbReference>
<keyword evidence="5 6" id="KW-0949">S-adenosyl-L-methionine</keyword>
<accession>A0A135I2F8</accession>
<dbReference type="HAMAP" id="MF_01862">
    <property type="entry name" value="16SrRNA_methyltr_C"/>
    <property type="match status" value="1"/>
</dbReference>
<keyword evidence="10" id="KW-1185">Reference proteome</keyword>
<protein>
    <recommendedName>
        <fullName evidence="6">Ribosomal RNA small subunit methyltransferase C</fullName>
        <ecNumber evidence="6">2.1.1.172</ecNumber>
    </recommendedName>
    <alternativeName>
        <fullName evidence="6">16S rRNA m2G1207 methyltransferase</fullName>
    </alternativeName>
    <alternativeName>
        <fullName evidence="6">rRNA (guanine-N(2)-)-methyltransferase RsmC</fullName>
    </alternativeName>
</protein>
<dbReference type="GO" id="GO:0005737">
    <property type="term" value="C:cytoplasm"/>
    <property type="evidence" value="ECO:0007669"/>
    <property type="project" value="UniProtKB-SubCell"/>
</dbReference>
<sequence length="341" mass="37685">MSYSTPSQVVERQLEYFDGKHVLLAGELEDTFATELLSTAASVSIFTTNLAYANQMKRFDNLNVQFGASYQKQPNVDMVLLYWPKAKAEADFLLSMLMASLGKDTEIVVVGENRSGVKSIEKMFAPYGRVTKFDSARRCSFYWGQCVNEPAPFNLEDWYKSYPLDIQGQTITIRSLPGVFSHGELDIGSQLLLDTLPALKGSVLDFGCGAGVIGCAIKLRNPNASITMVDISALAVESAKETLRFNNLDGNVLASDVYSEIDGRFDNIISNPPFHAGLKTHYAATETFLERAPEHLNKNGQLMIVANSFLRYPPFIETAFGHCDTPAKNTKFAIYHAIKSA</sequence>
<dbReference type="SUPFAM" id="SSF53335">
    <property type="entry name" value="S-adenosyl-L-methionine-dependent methyltransferases"/>
    <property type="match status" value="1"/>
</dbReference>
<dbReference type="GO" id="GO:0052914">
    <property type="term" value="F:16S rRNA (guanine(1207)-N(2))-methyltransferase activity"/>
    <property type="evidence" value="ECO:0007669"/>
    <property type="project" value="UniProtKB-EC"/>
</dbReference>
<dbReference type="OrthoDB" id="9816072at2"/>
<evidence type="ECO:0000313" key="10">
    <source>
        <dbReference type="Proteomes" id="UP000070529"/>
    </source>
</evidence>
<evidence type="ECO:0000256" key="4">
    <source>
        <dbReference type="ARBA" id="ARBA00022679"/>
    </source>
</evidence>
<dbReference type="InterPro" id="IPR013675">
    <property type="entry name" value="Mtase_sm_N"/>
</dbReference>
<dbReference type="InterPro" id="IPR002052">
    <property type="entry name" value="DNA_methylase_N6_adenine_CS"/>
</dbReference>
<dbReference type="STRING" id="294935.ATN88_15130"/>
<evidence type="ECO:0000256" key="2">
    <source>
        <dbReference type="ARBA" id="ARBA00022552"/>
    </source>
</evidence>
<dbReference type="AlphaFoldDB" id="A0A135I2F8"/>
<dbReference type="InterPro" id="IPR046977">
    <property type="entry name" value="RsmC/RlmG"/>
</dbReference>
<comment type="subcellular location">
    <subcellularLocation>
        <location evidence="6">Cytoplasm</location>
    </subcellularLocation>
</comment>
<gene>
    <name evidence="6" type="primary">rsmC</name>
    <name evidence="9" type="ORF">ATN88_15130</name>
</gene>
<organism evidence="9 10">
    <name type="scientific">Enterovibrio coralii</name>
    <dbReference type="NCBI Taxonomy" id="294935"/>
    <lineage>
        <taxon>Bacteria</taxon>
        <taxon>Pseudomonadati</taxon>
        <taxon>Pseudomonadota</taxon>
        <taxon>Gammaproteobacteria</taxon>
        <taxon>Vibrionales</taxon>
        <taxon>Vibrionaceae</taxon>
        <taxon>Enterovibrio</taxon>
    </lineage>
</organism>
<evidence type="ECO:0000256" key="3">
    <source>
        <dbReference type="ARBA" id="ARBA00022603"/>
    </source>
</evidence>
<comment type="similarity">
    <text evidence="6">Belongs to the methyltransferase superfamily. RsmC family.</text>
</comment>
<dbReference type="InterPro" id="IPR007848">
    <property type="entry name" value="Small_mtfrase_dom"/>
</dbReference>
<dbReference type="InterPro" id="IPR029063">
    <property type="entry name" value="SAM-dependent_MTases_sf"/>
</dbReference>
<keyword evidence="1 6" id="KW-0963">Cytoplasm</keyword>
<comment type="function">
    <text evidence="6">Specifically methylates the guanine in position 1207 of 16S rRNA in the 30S particle.</text>
</comment>